<dbReference type="InterPro" id="IPR025110">
    <property type="entry name" value="AMP-bd_C"/>
</dbReference>
<dbReference type="Pfam" id="PF00501">
    <property type="entry name" value="AMP-binding"/>
    <property type="match status" value="1"/>
</dbReference>
<dbReference type="InterPro" id="IPR000873">
    <property type="entry name" value="AMP-dep_synth/lig_dom"/>
</dbReference>
<dbReference type="Gene3D" id="3.30.300.30">
    <property type="match status" value="1"/>
</dbReference>
<feature type="domain" description="AMP-dependent synthetase/ligase" evidence="3">
    <location>
        <begin position="9"/>
        <end position="349"/>
    </location>
</feature>
<evidence type="ECO:0000313" key="5">
    <source>
        <dbReference type="EMBL" id="ORB50931.1"/>
    </source>
</evidence>
<dbReference type="AlphaFoldDB" id="A0A1X0IR19"/>
<dbReference type="Gene3D" id="3.40.50.12780">
    <property type="entry name" value="N-terminal domain of ligase-like"/>
    <property type="match status" value="1"/>
</dbReference>
<proteinExistence type="inferred from homology"/>
<evidence type="ECO:0000256" key="1">
    <source>
        <dbReference type="ARBA" id="ARBA00006432"/>
    </source>
</evidence>
<dbReference type="Proteomes" id="UP000192534">
    <property type="component" value="Unassembled WGS sequence"/>
</dbReference>
<dbReference type="NCBIfam" id="NF004511">
    <property type="entry name" value="PRK05852.1"/>
    <property type="match status" value="1"/>
</dbReference>
<dbReference type="InterPro" id="IPR045851">
    <property type="entry name" value="AMP-bd_C_sf"/>
</dbReference>
<gene>
    <name evidence="5" type="ORF">BST42_19450</name>
</gene>
<evidence type="ECO:0000259" key="4">
    <source>
        <dbReference type="Pfam" id="PF13193"/>
    </source>
</evidence>
<evidence type="ECO:0000256" key="2">
    <source>
        <dbReference type="ARBA" id="ARBA00022598"/>
    </source>
</evidence>
<name>A0A1X0IR19_MYCRH</name>
<feature type="domain" description="AMP-binding enzyme C-terminal" evidence="4">
    <location>
        <begin position="400"/>
        <end position="473"/>
    </location>
</feature>
<comment type="caution">
    <text evidence="5">The sequence shown here is derived from an EMBL/GenBank/DDBJ whole genome shotgun (WGS) entry which is preliminary data.</text>
</comment>
<dbReference type="RefSeq" id="WP_083120933.1">
    <property type="nucleotide sequence ID" value="NZ_JACKUO010000014.1"/>
</dbReference>
<dbReference type="InterPro" id="IPR042099">
    <property type="entry name" value="ANL_N_sf"/>
</dbReference>
<evidence type="ECO:0000259" key="3">
    <source>
        <dbReference type="Pfam" id="PF00501"/>
    </source>
</evidence>
<dbReference type="OrthoDB" id="9803968at2"/>
<keyword evidence="2" id="KW-0436">Ligase</keyword>
<keyword evidence="6" id="KW-1185">Reference proteome</keyword>
<evidence type="ECO:0000313" key="6">
    <source>
        <dbReference type="Proteomes" id="UP000192534"/>
    </source>
</evidence>
<dbReference type="PANTHER" id="PTHR43201:SF5">
    <property type="entry name" value="MEDIUM-CHAIN ACYL-COA LIGASE ACSF2, MITOCHONDRIAL"/>
    <property type="match status" value="1"/>
</dbReference>
<comment type="similarity">
    <text evidence="1">Belongs to the ATP-dependent AMP-binding enzyme family.</text>
</comment>
<dbReference type="SUPFAM" id="SSF56801">
    <property type="entry name" value="Acetyl-CoA synthetase-like"/>
    <property type="match status" value="1"/>
</dbReference>
<dbReference type="EMBL" id="MVIH01000009">
    <property type="protein sequence ID" value="ORB50931.1"/>
    <property type="molecule type" value="Genomic_DNA"/>
</dbReference>
<dbReference type="PANTHER" id="PTHR43201">
    <property type="entry name" value="ACYL-COA SYNTHETASE"/>
    <property type="match status" value="1"/>
</dbReference>
<organism evidence="5 6">
    <name type="scientific">Mycolicibacterium rhodesiae</name>
    <name type="common">Mycobacterium rhodesiae</name>
    <dbReference type="NCBI Taxonomy" id="36814"/>
    <lineage>
        <taxon>Bacteria</taxon>
        <taxon>Bacillati</taxon>
        <taxon>Actinomycetota</taxon>
        <taxon>Actinomycetes</taxon>
        <taxon>Mycobacteriales</taxon>
        <taxon>Mycobacteriaceae</taxon>
        <taxon>Mycolicibacterium</taxon>
    </lineage>
</organism>
<dbReference type="InterPro" id="IPR020845">
    <property type="entry name" value="AMP-binding_CS"/>
</dbReference>
<dbReference type="GO" id="GO:0031956">
    <property type="term" value="F:medium-chain fatty acid-CoA ligase activity"/>
    <property type="evidence" value="ECO:0007669"/>
    <property type="project" value="TreeGrafter"/>
</dbReference>
<accession>A0A1X0IR19</accession>
<sequence>MRLGDLAAHAAAATPGAVAVVDTAAHRSVSYPTLADMVEQMSAALRATGLVGGDVVGLRAPNTLGYIVGLLGAARAGLVVAPLDPALPASEQSDRMRRLGARAVLTDTPAVALDETPELMLAVRGSRCTVSGVAVQRRVPPVLGLTADDAMVMFTSGTTGTPKMVPWTHDSLSAAMRNVVTAYGLRADDATVAVMPMFHGHGLVAGLLATLSSGGTLGLPEKGRFSAHTFFDELAATGATWVTAVPTIYQVLLDAAPAGAASAAGLRFLRSCSAPLPAAVAARLETAFGAPVLPAYGMTEATHQACAVTAAADTSTRMHTVGAPIGAEVRIADTGEVWLRGPAVARGYLNDPAASAATFTDGWLHTGDLGSMNGSGTLTLRGRIKNIINRGGEKISPERVEDVLLAHPDVVQAAVFPVPDAKYGEQVAAAVVLRAGAAFDSAALQAFCAERLAKFEVPEHISSVDQLPVTAKGSVDRHRLAVLFG</sequence>
<dbReference type="GO" id="GO:0006631">
    <property type="term" value="P:fatty acid metabolic process"/>
    <property type="evidence" value="ECO:0007669"/>
    <property type="project" value="TreeGrafter"/>
</dbReference>
<reference evidence="5 6" key="1">
    <citation type="submission" date="2016-12" db="EMBL/GenBank/DDBJ databases">
        <title>The new phylogeny of genus Mycobacterium.</title>
        <authorList>
            <person name="Tortoli E."/>
            <person name="Trovato A."/>
            <person name="Cirillo D.M."/>
        </authorList>
    </citation>
    <scope>NUCLEOTIDE SEQUENCE [LARGE SCALE GENOMIC DNA]</scope>
    <source>
        <strain evidence="5 6">DSM 44223</strain>
    </source>
</reference>
<protein>
    <submittedName>
        <fullName evidence="5">Acyl-CoA synthetase</fullName>
    </submittedName>
</protein>
<dbReference type="PROSITE" id="PS00455">
    <property type="entry name" value="AMP_BINDING"/>
    <property type="match status" value="1"/>
</dbReference>
<dbReference type="Pfam" id="PF13193">
    <property type="entry name" value="AMP-binding_C"/>
    <property type="match status" value="1"/>
</dbReference>